<feature type="compositionally biased region" description="Polar residues" evidence="8">
    <location>
        <begin position="858"/>
        <end position="872"/>
    </location>
</feature>
<dbReference type="PROSITE" id="PS50048">
    <property type="entry name" value="ZN2_CY6_FUNGAL_2"/>
    <property type="match status" value="1"/>
</dbReference>
<dbReference type="GO" id="GO:0006351">
    <property type="term" value="P:DNA-templated transcription"/>
    <property type="evidence" value="ECO:0007669"/>
    <property type="project" value="InterPro"/>
</dbReference>
<dbReference type="InterPro" id="IPR036864">
    <property type="entry name" value="Zn2-C6_fun-type_DNA-bd_sf"/>
</dbReference>
<keyword evidence="6" id="KW-0804">Transcription</keyword>
<dbReference type="PANTHER" id="PTHR31313:SF79">
    <property type="entry name" value="C6 FINGER DOMAIN-CONTAINING PROTEIN"/>
    <property type="match status" value="1"/>
</dbReference>
<name>A0A2C5X472_9PEZI</name>
<evidence type="ECO:0000256" key="3">
    <source>
        <dbReference type="ARBA" id="ARBA00022833"/>
    </source>
</evidence>
<evidence type="ECO:0000313" key="10">
    <source>
        <dbReference type="EMBL" id="PHH52792.1"/>
    </source>
</evidence>
<feature type="compositionally biased region" description="Polar residues" evidence="8">
    <location>
        <begin position="242"/>
        <end position="278"/>
    </location>
</feature>
<dbReference type="OrthoDB" id="2283631at2759"/>
<dbReference type="InterPro" id="IPR051615">
    <property type="entry name" value="Transcr_Regulatory_Elem"/>
</dbReference>
<dbReference type="STRING" id="1035309.A0A2C5X472"/>
<reference evidence="10 11" key="2">
    <citation type="journal article" date="2013" name="IMA Fungus">
        <title>IMA Genome-F 1: Ceratocystis fimbriata: Draft nuclear genome sequence for the plant pathogen, Ceratocystis fimbriata.</title>
        <authorList>
            <person name="Wilken P.M."/>
            <person name="Steenkamp E.T."/>
            <person name="Wingfield M.J."/>
            <person name="de Beer Z.W."/>
            <person name="Wingfield B.D."/>
        </authorList>
    </citation>
    <scope>NUCLEOTIDE SEQUENCE [LARGE SCALE GENOMIC DNA]</scope>
    <source>
        <strain evidence="10 11">CBS 114723</strain>
    </source>
</reference>
<feature type="region of interest" description="Disordered" evidence="8">
    <location>
        <begin position="227"/>
        <end position="324"/>
    </location>
</feature>
<dbReference type="GO" id="GO:0005634">
    <property type="term" value="C:nucleus"/>
    <property type="evidence" value="ECO:0007669"/>
    <property type="project" value="UniProtKB-SubCell"/>
</dbReference>
<evidence type="ECO:0000256" key="5">
    <source>
        <dbReference type="ARBA" id="ARBA00023125"/>
    </source>
</evidence>
<evidence type="ECO:0000256" key="8">
    <source>
        <dbReference type="SAM" id="MobiDB-lite"/>
    </source>
</evidence>
<evidence type="ECO:0000256" key="2">
    <source>
        <dbReference type="ARBA" id="ARBA00022723"/>
    </source>
</evidence>
<feature type="region of interest" description="Disordered" evidence="8">
    <location>
        <begin position="758"/>
        <end position="777"/>
    </location>
</feature>
<dbReference type="SMART" id="SM00906">
    <property type="entry name" value="Fungal_trans"/>
    <property type="match status" value="1"/>
</dbReference>
<dbReference type="Pfam" id="PF00172">
    <property type="entry name" value="Zn_clus"/>
    <property type="match status" value="1"/>
</dbReference>
<keyword evidence="2" id="KW-0479">Metal-binding</keyword>
<organism evidence="10 11">
    <name type="scientific">Ceratocystis fimbriata CBS 114723</name>
    <dbReference type="NCBI Taxonomy" id="1035309"/>
    <lineage>
        <taxon>Eukaryota</taxon>
        <taxon>Fungi</taxon>
        <taxon>Dikarya</taxon>
        <taxon>Ascomycota</taxon>
        <taxon>Pezizomycotina</taxon>
        <taxon>Sordariomycetes</taxon>
        <taxon>Hypocreomycetidae</taxon>
        <taxon>Microascales</taxon>
        <taxon>Ceratocystidaceae</taxon>
        <taxon>Ceratocystis</taxon>
    </lineage>
</organism>
<reference evidence="10 11" key="1">
    <citation type="journal article" date="2013" name="Fungal Biol.">
        <title>Analysis of microsatellite markers in the genome of the plant pathogen Ceratocystis fimbriata.</title>
        <authorList>
            <person name="Simpson M.C."/>
            <person name="Wilken P.M."/>
            <person name="Coetzee M.P."/>
            <person name="Wingfield M.J."/>
            <person name="Wingfield B.D."/>
        </authorList>
    </citation>
    <scope>NUCLEOTIDE SEQUENCE [LARGE SCALE GENOMIC DNA]</scope>
    <source>
        <strain evidence="10 11">CBS 114723</strain>
    </source>
</reference>
<accession>A0A2C5X472</accession>
<dbReference type="InterPro" id="IPR001138">
    <property type="entry name" value="Zn2Cys6_DnaBD"/>
</dbReference>
<dbReference type="PANTHER" id="PTHR31313">
    <property type="entry name" value="TY1 ENHANCER ACTIVATOR"/>
    <property type="match status" value="1"/>
</dbReference>
<dbReference type="EMBL" id="APWK03000057">
    <property type="protein sequence ID" value="PHH52792.1"/>
    <property type="molecule type" value="Genomic_DNA"/>
</dbReference>
<comment type="subcellular location">
    <subcellularLocation>
        <location evidence="1">Nucleus</location>
    </subcellularLocation>
</comment>
<evidence type="ECO:0000256" key="1">
    <source>
        <dbReference type="ARBA" id="ARBA00004123"/>
    </source>
</evidence>
<keyword evidence="11" id="KW-1185">Reference proteome</keyword>
<gene>
    <name evidence="10" type="ORF">CFIMG_008347RA00001</name>
</gene>
<keyword evidence="3" id="KW-0862">Zinc</keyword>
<feature type="compositionally biased region" description="Low complexity" evidence="8">
    <location>
        <begin position="15"/>
        <end position="28"/>
    </location>
</feature>
<dbReference type="CDD" id="cd00067">
    <property type="entry name" value="GAL4"/>
    <property type="match status" value="1"/>
</dbReference>
<feature type="region of interest" description="Disordered" evidence="8">
    <location>
        <begin position="848"/>
        <end position="875"/>
    </location>
</feature>
<feature type="region of interest" description="Disordered" evidence="8">
    <location>
        <begin position="90"/>
        <end position="112"/>
    </location>
</feature>
<protein>
    <recommendedName>
        <fullName evidence="9">Zn(2)-C6 fungal-type domain-containing protein</fullName>
    </recommendedName>
</protein>
<dbReference type="Pfam" id="PF04082">
    <property type="entry name" value="Fungal_trans"/>
    <property type="match status" value="1"/>
</dbReference>
<dbReference type="GO" id="GO:0008270">
    <property type="term" value="F:zinc ion binding"/>
    <property type="evidence" value="ECO:0007669"/>
    <property type="project" value="InterPro"/>
</dbReference>
<feature type="compositionally biased region" description="Acidic residues" evidence="8">
    <location>
        <begin position="313"/>
        <end position="324"/>
    </location>
</feature>
<dbReference type="PROSITE" id="PS00463">
    <property type="entry name" value="ZN2_CY6_FUNGAL_1"/>
    <property type="match status" value="1"/>
</dbReference>
<dbReference type="Gene3D" id="4.10.240.10">
    <property type="entry name" value="Zn(2)-C6 fungal-type DNA-binding domain"/>
    <property type="match status" value="1"/>
</dbReference>
<sequence>MMPQNPQMAAYTFAPQQQQQQQPQSQPQRENQKNYVFVDEHNRHKRLKVMRACEGCRRRKIKCDAATTNTWPCSACVRLKLHCVRPNGFDSSDTTTYDTTTAPSSSIPATTSSTTDFLGQSAMQSTFSHNPQQNIQSTTQIGVPEPQLYQQQQYDTSHLYQTVPFVEQQLQYSTMASSSSNLPSSHMGHAQMPPSQLPPQISTQMSMPHVMQQSFSSASELVSAASTSSSSNLYPTTPPTIGISTLDNSTISAPQVGSTPQSQTNEVSSPETGSQHSHPNPDLSDLLGSLKMNDTGTAPYLRNKASFRREQPPPEEDDDDDEDDFLANLPPMRAGKIRIPPELMPAEETSLQYFDLYFTHIHPYIPVLSKPEFYHQWNTNRSAISPLILEVLFAFGSRLADEASQGQQWLALATKHVDIFMDVPRMSTLQAVMILMKARESVPQKGYYYRSWMNIVSAIQMARELGLDEHSEEHNNGNECDLSPAECRLKTRVWQVVYTLETMIGSSQGRTQLSIDCAEVDFSIRSQETDEDISEYLVSRNFTYLARLVREIGLMNITYGKMKKKKNSAWASDPQFLKFGPALNNWRTSLPKEFDVTFPSDNSPPWIPSSFVGSLLSYHHLSKILLLRPQLSLCEPNSSGGQYKRIMLSCLSSSKDLCKLQEAVMRQYGYTGLQGMLRGYSYVVYCGLSCIVIHLVAMTSPDPEISADSGEYFSRHMRILEKVMSIWSIPDVKKQIDALRRAFSADIRKPFTLKPSFPYGSPASSNSNSPQSSTDHDIIFKQSPSSISATLDSGMQPSSFSHLSTSSNPAIQARNNLMMQNNQSIPPSFSMATWNPAPIFEQWNSTFGPPPSMRSPAGSASPSQTINNSPAATGTGVLDMAPMGVSTNAPIAASQQMQTTQSYADPQYMTPEMWQQSVVSVYEGGLKRGWDYDDEGPRKR</sequence>
<evidence type="ECO:0000256" key="7">
    <source>
        <dbReference type="ARBA" id="ARBA00023242"/>
    </source>
</evidence>
<keyword evidence="4" id="KW-0805">Transcription regulation</keyword>
<dbReference type="Proteomes" id="UP000222788">
    <property type="component" value="Unassembled WGS sequence"/>
</dbReference>
<keyword evidence="5" id="KW-0238">DNA-binding</keyword>
<evidence type="ECO:0000256" key="4">
    <source>
        <dbReference type="ARBA" id="ARBA00023015"/>
    </source>
</evidence>
<feature type="region of interest" description="Disordered" evidence="8">
    <location>
        <begin position="176"/>
        <end position="202"/>
    </location>
</feature>
<dbReference type="AlphaFoldDB" id="A0A2C5X472"/>
<keyword evidence="7" id="KW-0539">Nucleus</keyword>
<dbReference type="InterPro" id="IPR007219">
    <property type="entry name" value="XnlR_reg_dom"/>
</dbReference>
<dbReference type="SMART" id="SM00066">
    <property type="entry name" value="GAL4"/>
    <property type="match status" value="1"/>
</dbReference>
<evidence type="ECO:0000259" key="9">
    <source>
        <dbReference type="PROSITE" id="PS50048"/>
    </source>
</evidence>
<dbReference type="GO" id="GO:0003677">
    <property type="term" value="F:DNA binding"/>
    <property type="evidence" value="ECO:0007669"/>
    <property type="project" value="UniProtKB-KW"/>
</dbReference>
<comment type="caution">
    <text evidence="10">The sequence shown here is derived from an EMBL/GenBank/DDBJ whole genome shotgun (WGS) entry which is preliminary data.</text>
</comment>
<feature type="compositionally biased region" description="Low complexity" evidence="8">
    <location>
        <begin position="761"/>
        <end position="773"/>
    </location>
</feature>
<proteinExistence type="predicted"/>
<evidence type="ECO:0000256" key="6">
    <source>
        <dbReference type="ARBA" id="ARBA00023163"/>
    </source>
</evidence>
<dbReference type="GO" id="GO:0000981">
    <property type="term" value="F:DNA-binding transcription factor activity, RNA polymerase II-specific"/>
    <property type="evidence" value="ECO:0007669"/>
    <property type="project" value="InterPro"/>
</dbReference>
<feature type="region of interest" description="Disordered" evidence="8">
    <location>
        <begin position="1"/>
        <end position="31"/>
    </location>
</feature>
<dbReference type="SUPFAM" id="SSF57701">
    <property type="entry name" value="Zn2/Cys6 DNA-binding domain"/>
    <property type="match status" value="1"/>
</dbReference>
<dbReference type="CDD" id="cd12148">
    <property type="entry name" value="fungal_TF_MHR"/>
    <property type="match status" value="1"/>
</dbReference>
<feature type="domain" description="Zn(2)-C6 fungal-type" evidence="9">
    <location>
        <begin position="52"/>
        <end position="85"/>
    </location>
</feature>
<evidence type="ECO:0000313" key="11">
    <source>
        <dbReference type="Proteomes" id="UP000222788"/>
    </source>
</evidence>